<dbReference type="SUPFAM" id="SSF52799">
    <property type="entry name" value="(Phosphotyrosine protein) phosphatases II"/>
    <property type="match status" value="2"/>
</dbReference>
<feature type="domain" description="Tyrosine specific protein phosphatases" evidence="4">
    <location>
        <begin position="309"/>
        <end position="383"/>
    </location>
</feature>
<accession>A0ABN9KNR4</accession>
<dbReference type="Proteomes" id="UP001176940">
    <property type="component" value="Unassembled WGS sequence"/>
</dbReference>
<proteinExistence type="predicted"/>
<dbReference type="InterPro" id="IPR050348">
    <property type="entry name" value="Protein-Tyr_Phosphatase"/>
</dbReference>
<feature type="domain" description="Tyrosine-protein phosphatase" evidence="3">
    <location>
        <begin position="140"/>
        <end position="392"/>
    </location>
</feature>
<keyword evidence="2" id="KW-0378">Hydrolase</keyword>
<evidence type="ECO:0000256" key="2">
    <source>
        <dbReference type="ARBA" id="ARBA00022912"/>
    </source>
</evidence>
<dbReference type="EMBL" id="CAUEEQ010000673">
    <property type="protein sequence ID" value="CAJ0917595.1"/>
    <property type="molecule type" value="Genomic_DNA"/>
</dbReference>
<organism evidence="5 6">
    <name type="scientific">Ranitomeya imitator</name>
    <name type="common">mimic poison frog</name>
    <dbReference type="NCBI Taxonomy" id="111125"/>
    <lineage>
        <taxon>Eukaryota</taxon>
        <taxon>Metazoa</taxon>
        <taxon>Chordata</taxon>
        <taxon>Craniata</taxon>
        <taxon>Vertebrata</taxon>
        <taxon>Euteleostomi</taxon>
        <taxon>Amphibia</taxon>
        <taxon>Batrachia</taxon>
        <taxon>Anura</taxon>
        <taxon>Neobatrachia</taxon>
        <taxon>Hyloidea</taxon>
        <taxon>Dendrobatidae</taxon>
        <taxon>Dendrobatinae</taxon>
        <taxon>Ranitomeya</taxon>
    </lineage>
</organism>
<keyword evidence="2" id="KW-0904">Protein phosphatase</keyword>
<dbReference type="InterPro" id="IPR000387">
    <property type="entry name" value="Tyr_Pase_dom"/>
</dbReference>
<dbReference type="InterPro" id="IPR000242">
    <property type="entry name" value="PTP_cat"/>
</dbReference>
<dbReference type="InterPro" id="IPR003595">
    <property type="entry name" value="Tyr_Pase_cat"/>
</dbReference>
<dbReference type="SMART" id="SM00194">
    <property type="entry name" value="PTPc"/>
    <property type="match status" value="1"/>
</dbReference>
<dbReference type="PROSITE" id="PS50055">
    <property type="entry name" value="TYR_PHOSPHATASE_PTP"/>
    <property type="match status" value="2"/>
</dbReference>
<evidence type="ECO:0000259" key="4">
    <source>
        <dbReference type="PROSITE" id="PS50056"/>
    </source>
</evidence>
<gene>
    <name evidence="5" type="ORF">RIMI_LOCUS558432</name>
</gene>
<evidence type="ECO:0000259" key="3">
    <source>
        <dbReference type="PROSITE" id="PS50055"/>
    </source>
</evidence>
<dbReference type="SMART" id="SM00404">
    <property type="entry name" value="PTPc_motif"/>
    <property type="match status" value="1"/>
</dbReference>
<protein>
    <recommendedName>
        <fullName evidence="1">protein-tyrosine-phosphatase</fullName>
        <ecNumber evidence="1">3.1.3.48</ecNumber>
    </recommendedName>
</protein>
<keyword evidence="6" id="KW-1185">Reference proteome</keyword>
<reference evidence="5" key="1">
    <citation type="submission" date="2023-07" db="EMBL/GenBank/DDBJ databases">
        <authorList>
            <person name="Stuckert A."/>
        </authorList>
    </citation>
    <scope>NUCLEOTIDE SEQUENCE</scope>
</reference>
<name>A0ABN9KNR4_9NEOB</name>
<sequence length="576" mass="66300">MMHVDEVTQESRQNMIGPLYWPIGLRVISRREVQLHLYRLTKCSPELGGELDTPVGHNVERKPMKTEDMLYEMVSELRSRWETRKLQRKEEIPLKSAVGKMKDIPVENLLNVVKTLRYKEMCDYEEEEEEENANILPVGRYLEYKELPSGLLYSRKVAEAEENQKKNRYKTVVPYDGSRVILRSGPSESDYINASYIDGYRAPKFYIATQGPLPETVADFWSMVWQESSSVIVMLTALEEQNKVKCHCYWPDQTQTYGDITVSLVKVAQTGVIITRSFSLKKVQSMVQVTVEQLQYLEWPDHGVPRTLSGLVQLVEQMNRCNTPGSGPVIVHCSAGIGRTGSLVALDILLKMAQAVRKVNVFGCVLRLRKNRVNMVQNKEQYAFLYDALLETLLCGTTSVPVPDMGRQLSHMTRRDPRTGMDGYDRQFQALEEITQVYQIYQCKEAKKPENQRKNRNPRILPGDHFRPILFSVLAQHGAPGYINAVFVNSNSLDDVMIVTQLPMKDTLVDFWSLVWDYKCTSVVMMHRAVDLQQIGMRFWPDEGFCRFGDFTVTASVKRSGDGYRRRSLSVRREYR</sequence>
<dbReference type="PROSITE" id="PS50056">
    <property type="entry name" value="TYR_PHOSPHATASE_2"/>
    <property type="match status" value="1"/>
</dbReference>
<dbReference type="PRINTS" id="PR00700">
    <property type="entry name" value="PRTYPHPHTASE"/>
</dbReference>
<evidence type="ECO:0000313" key="6">
    <source>
        <dbReference type="Proteomes" id="UP001176940"/>
    </source>
</evidence>
<dbReference type="PANTHER" id="PTHR19134">
    <property type="entry name" value="RECEPTOR-TYPE TYROSINE-PROTEIN PHOSPHATASE"/>
    <property type="match status" value="1"/>
</dbReference>
<dbReference type="InterPro" id="IPR029021">
    <property type="entry name" value="Prot-tyrosine_phosphatase-like"/>
</dbReference>
<comment type="caution">
    <text evidence="5">The sequence shown here is derived from an EMBL/GenBank/DDBJ whole genome shotgun (WGS) entry which is preliminary data.</text>
</comment>
<dbReference type="PROSITE" id="PS00383">
    <property type="entry name" value="TYR_PHOSPHATASE_1"/>
    <property type="match status" value="1"/>
</dbReference>
<evidence type="ECO:0000313" key="5">
    <source>
        <dbReference type="EMBL" id="CAJ0917595.1"/>
    </source>
</evidence>
<dbReference type="EC" id="3.1.3.48" evidence="1"/>
<dbReference type="InterPro" id="IPR016130">
    <property type="entry name" value="Tyr_Pase_AS"/>
</dbReference>
<evidence type="ECO:0000256" key="1">
    <source>
        <dbReference type="ARBA" id="ARBA00013064"/>
    </source>
</evidence>
<dbReference type="Pfam" id="PF00102">
    <property type="entry name" value="Y_phosphatase"/>
    <property type="match status" value="2"/>
</dbReference>
<dbReference type="PANTHER" id="PTHR19134:SF209">
    <property type="entry name" value="RECEPTOR-TYPE TYROSINE-PROTEIN PHOSPHATASE KAPPA"/>
    <property type="match status" value="1"/>
</dbReference>
<feature type="domain" description="Tyrosine-protein phosphatase" evidence="3">
    <location>
        <begin position="424"/>
        <end position="576"/>
    </location>
</feature>
<dbReference type="Gene3D" id="3.90.190.10">
    <property type="entry name" value="Protein tyrosine phosphatase superfamily"/>
    <property type="match status" value="2"/>
</dbReference>